<dbReference type="OrthoDB" id="5491608at2"/>
<gene>
    <name evidence="1" type="ORF">CWD77_04590</name>
</gene>
<dbReference type="EMBL" id="PISP01000001">
    <property type="protein sequence ID" value="PKD44748.1"/>
    <property type="molecule type" value="Genomic_DNA"/>
</dbReference>
<comment type="caution">
    <text evidence="1">The sequence shown here is derived from an EMBL/GenBank/DDBJ whole genome shotgun (WGS) entry which is preliminary data.</text>
</comment>
<reference evidence="1 2" key="1">
    <citation type="submission" date="2017-11" db="EMBL/GenBank/DDBJ databases">
        <title>Rhodohalobacter 15182 sp. nov., isolated from a salt lake.</title>
        <authorList>
            <person name="Han S."/>
        </authorList>
    </citation>
    <scope>NUCLEOTIDE SEQUENCE [LARGE SCALE GENOMIC DNA]</scope>
    <source>
        <strain evidence="1 2">15182</strain>
    </source>
</reference>
<dbReference type="CDD" id="cd21471">
    <property type="entry name" value="CrtC-like"/>
    <property type="match status" value="1"/>
</dbReference>
<protein>
    <recommendedName>
        <fullName evidence="3">Carotenoid 1,2-hydratase</fullName>
    </recommendedName>
</protein>
<dbReference type="AlphaFoldDB" id="A0A2N0VKN2"/>
<evidence type="ECO:0008006" key="3">
    <source>
        <dbReference type="Google" id="ProtNLM"/>
    </source>
</evidence>
<name>A0A2N0VKN2_9BACT</name>
<dbReference type="SUPFAM" id="SSF159245">
    <property type="entry name" value="AttH-like"/>
    <property type="match status" value="1"/>
</dbReference>
<evidence type="ECO:0000313" key="2">
    <source>
        <dbReference type="Proteomes" id="UP000233398"/>
    </source>
</evidence>
<proteinExistence type="predicted"/>
<dbReference type="Gene3D" id="2.40.370.10">
    <property type="entry name" value="AttH-like domain"/>
    <property type="match status" value="1"/>
</dbReference>
<organism evidence="1 2">
    <name type="scientific">Rhodohalobacter barkolensis</name>
    <dbReference type="NCBI Taxonomy" id="2053187"/>
    <lineage>
        <taxon>Bacteria</taxon>
        <taxon>Pseudomonadati</taxon>
        <taxon>Balneolota</taxon>
        <taxon>Balneolia</taxon>
        <taxon>Balneolales</taxon>
        <taxon>Balneolaceae</taxon>
        <taxon>Rhodohalobacter</taxon>
    </lineage>
</organism>
<accession>A0A2N0VKN2</accession>
<sequence>MQIISDYTKDIRTKKSVPGSYEWWYFDAIDHNGYSIVVIFYEGNPFSKKYIQALSKEVNHTAEFYPAISISVYKDGKPLFYSFEETDPEFAEFSSEEIFGRVGENSFTGHQVGDEISYTLELNQTLPNSERISGKLLFSSKSGSGIRSSNFNQESSETHIWNLIFPKCEVSGELRVGSLQQESISFKGTGYHDHNFGSEPMKESFDEWYWGRYHFDTSTLIYYVMNVKGEWDNRAWLIDQDGSVLALDSIELEEHGLTFFGLQSARRLKFKGEGFEAVLQKDQLIDSGPFYQRFQGNVLATLNGNLMKAEGISEYIKPDRIYSKLFWPLVDMRIKYPGKAHWVQRSSKLYRWTW</sequence>
<dbReference type="InterPro" id="IPR023374">
    <property type="entry name" value="AttH-like_dom_sf"/>
</dbReference>
<evidence type="ECO:0000313" key="1">
    <source>
        <dbReference type="EMBL" id="PKD44748.1"/>
    </source>
</evidence>
<dbReference type="Proteomes" id="UP000233398">
    <property type="component" value="Unassembled WGS sequence"/>
</dbReference>
<keyword evidence="2" id="KW-1185">Reference proteome</keyword>
<dbReference type="RefSeq" id="WP_101072036.1">
    <property type="nucleotide sequence ID" value="NZ_PISP01000001.1"/>
</dbReference>